<name>A0A4R3YQQ9_9GAMM</name>
<evidence type="ECO:0000256" key="1">
    <source>
        <dbReference type="SAM" id="MobiDB-lite"/>
    </source>
</evidence>
<evidence type="ECO:0000313" key="3">
    <source>
        <dbReference type="EMBL" id="TCV94760.1"/>
    </source>
</evidence>
<proteinExistence type="predicted"/>
<feature type="region of interest" description="Disordered" evidence="1">
    <location>
        <begin position="23"/>
        <end position="50"/>
    </location>
</feature>
<accession>A0A4R3YQQ9</accession>
<feature type="chain" id="PRO_5020258799" description="Lipoprotein" evidence="2">
    <location>
        <begin position="19"/>
        <end position="50"/>
    </location>
</feature>
<keyword evidence="2" id="KW-0732">Signal</keyword>
<dbReference type="EMBL" id="SMCS01000003">
    <property type="protein sequence ID" value="TCV94760.1"/>
    <property type="molecule type" value="Genomic_DNA"/>
</dbReference>
<protein>
    <recommendedName>
        <fullName evidence="5">Lipoprotein</fullName>
    </recommendedName>
</protein>
<sequence length="50" mass="5377">MRWIAHTPAIIALLLACACSVKPSRPPSCEGPYSPVNPPERYVPTAATRS</sequence>
<comment type="caution">
    <text evidence="3">The sequence shown here is derived from an EMBL/GenBank/DDBJ whole genome shotgun (WGS) entry which is preliminary data.</text>
</comment>
<gene>
    <name evidence="3" type="ORF">EC912_103245</name>
</gene>
<evidence type="ECO:0000313" key="4">
    <source>
        <dbReference type="Proteomes" id="UP000295645"/>
    </source>
</evidence>
<evidence type="ECO:0000256" key="2">
    <source>
        <dbReference type="SAM" id="SignalP"/>
    </source>
</evidence>
<evidence type="ECO:0008006" key="5">
    <source>
        <dbReference type="Google" id="ProtNLM"/>
    </source>
</evidence>
<reference evidence="3 4" key="1">
    <citation type="submission" date="2019-03" db="EMBL/GenBank/DDBJ databases">
        <title>Above-ground endophytic microbial communities from plants in different locations in the United States.</title>
        <authorList>
            <person name="Frank C."/>
        </authorList>
    </citation>
    <scope>NUCLEOTIDE SEQUENCE [LARGE SCALE GENOMIC DNA]</scope>
    <source>
        <strain evidence="3 4">LP_13_YM</strain>
    </source>
</reference>
<keyword evidence="4" id="KW-1185">Reference proteome</keyword>
<dbReference type="Proteomes" id="UP000295645">
    <property type="component" value="Unassembled WGS sequence"/>
</dbReference>
<organism evidence="3 4">
    <name type="scientific">Luteibacter rhizovicinus</name>
    <dbReference type="NCBI Taxonomy" id="242606"/>
    <lineage>
        <taxon>Bacteria</taxon>
        <taxon>Pseudomonadati</taxon>
        <taxon>Pseudomonadota</taxon>
        <taxon>Gammaproteobacteria</taxon>
        <taxon>Lysobacterales</taxon>
        <taxon>Rhodanobacteraceae</taxon>
        <taxon>Luteibacter</taxon>
    </lineage>
</organism>
<dbReference type="PROSITE" id="PS51257">
    <property type="entry name" value="PROKAR_LIPOPROTEIN"/>
    <property type="match status" value="1"/>
</dbReference>
<feature type="signal peptide" evidence="2">
    <location>
        <begin position="1"/>
        <end position="18"/>
    </location>
</feature>
<dbReference type="AlphaFoldDB" id="A0A4R3YQQ9"/>